<evidence type="ECO:0000256" key="7">
    <source>
        <dbReference type="ARBA" id="ARBA00023145"/>
    </source>
</evidence>
<keyword evidence="13" id="KW-1185">Reference proteome</keyword>
<feature type="compositionally biased region" description="Gly residues" evidence="9">
    <location>
        <begin position="200"/>
        <end position="230"/>
    </location>
</feature>
<dbReference type="GO" id="GO:0004252">
    <property type="term" value="F:serine-type endopeptidase activity"/>
    <property type="evidence" value="ECO:0007669"/>
    <property type="project" value="InterPro"/>
</dbReference>
<feature type="binding site" evidence="8">
    <location>
        <position position="577"/>
    </location>
    <ligand>
        <name>Ca(2+)</name>
        <dbReference type="ChEBI" id="CHEBI:29108"/>
    </ligand>
</feature>
<dbReference type="CDD" id="cd11377">
    <property type="entry name" value="Pro-peptidase_S53"/>
    <property type="match status" value="1"/>
</dbReference>
<dbReference type="SUPFAM" id="SSF52743">
    <property type="entry name" value="Subtilisin-like"/>
    <property type="match status" value="1"/>
</dbReference>
<keyword evidence="7" id="KW-0865">Zymogen</keyword>
<dbReference type="EMBL" id="JACAZE010000008">
    <property type="protein sequence ID" value="KAF7308336.1"/>
    <property type="molecule type" value="Genomic_DNA"/>
</dbReference>
<evidence type="ECO:0000256" key="9">
    <source>
        <dbReference type="SAM" id="MobiDB-lite"/>
    </source>
</evidence>
<evidence type="ECO:0000313" key="13">
    <source>
        <dbReference type="Proteomes" id="UP000613580"/>
    </source>
</evidence>
<feature type="binding site" evidence="8">
    <location>
        <position position="557"/>
    </location>
    <ligand>
        <name>Ca(2+)</name>
        <dbReference type="ChEBI" id="CHEBI:29108"/>
    </ligand>
</feature>
<feature type="binding site" evidence="8">
    <location>
        <position position="556"/>
    </location>
    <ligand>
        <name>Ca(2+)</name>
        <dbReference type="ChEBI" id="CHEBI:29108"/>
    </ligand>
</feature>
<evidence type="ECO:0000256" key="1">
    <source>
        <dbReference type="ARBA" id="ARBA00004239"/>
    </source>
</evidence>
<dbReference type="GO" id="GO:0046872">
    <property type="term" value="F:metal ion binding"/>
    <property type="evidence" value="ECO:0007669"/>
    <property type="project" value="UniProtKB-UniRule"/>
</dbReference>
<dbReference type="AlphaFoldDB" id="A0A8H6T145"/>
<dbReference type="Proteomes" id="UP000613580">
    <property type="component" value="Unassembled WGS sequence"/>
</dbReference>
<organism evidence="12 13">
    <name type="scientific">Mycena chlorophos</name>
    <name type="common">Agaric fungus</name>
    <name type="synonym">Agaricus chlorophos</name>
    <dbReference type="NCBI Taxonomy" id="658473"/>
    <lineage>
        <taxon>Eukaryota</taxon>
        <taxon>Fungi</taxon>
        <taxon>Dikarya</taxon>
        <taxon>Basidiomycota</taxon>
        <taxon>Agaricomycotina</taxon>
        <taxon>Agaricomycetes</taxon>
        <taxon>Agaricomycetidae</taxon>
        <taxon>Agaricales</taxon>
        <taxon>Marasmiineae</taxon>
        <taxon>Mycenaceae</taxon>
        <taxon>Mycena</taxon>
    </lineage>
</organism>
<feature type="signal peptide" evidence="10">
    <location>
        <begin position="1"/>
        <end position="20"/>
    </location>
</feature>
<evidence type="ECO:0000259" key="11">
    <source>
        <dbReference type="PROSITE" id="PS51695"/>
    </source>
</evidence>
<keyword evidence="10" id="KW-0732">Signal</keyword>
<comment type="caution">
    <text evidence="8">Lacks conserved residue(s) required for the propagation of feature annotation.</text>
</comment>
<dbReference type="PROSITE" id="PS51695">
    <property type="entry name" value="SEDOLISIN"/>
    <property type="match status" value="1"/>
</dbReference>
<dbReference type="SMART" id="SM00944">
    <property type="entry name" value="Pro-kuma_activ"/>
    <property type="match status" value="1"/>
</dbReference>
<evidence type="ECO:0000256" key="8">
    <source>
        <dbReference type="PROSITE-ProRule" id="PRU01032"/>
    </source>
</evidence>
<evidence type="ECO:0000256" key="2">
    <source>
        <dbReference type="ARBA" id="ARBA00022670"/>
    </source>
</evidence>
<name>A0A8H6T145_MYCCL</name>
<keyword evidence="3 8" id="KW-0479">Metal-binding</keyword>
<evidence type="ECO:0000256" key="6">
    <source>
        <dbReference type="ARBA" id="ARBA00022837"/>
    </source>
</evidence>
<reference evidence="12" key="1">
    <citation type="submission" date="2020-05" db="EMBL/GenBank/DDBJ databases">
        <title>Mycena genomes resolve the evolution of fungal bioluminescence.</title>
        <authorList>
            <person name="Tsai I.J."/>
        </authorList>
    </citation>
    <scope>NUCLEOTIDE SEQUENCE</scope>
    <source>
        <strain evidence="12">110903Hualien_Pintung</strain>
    </source>
</reference>
<dbReference type="PANTHER" id="PTHR14218:SF15">
    <property type="entry name" value="TRIPEPTIDYL-PEPTIDASE 1"/>
    <property type="match status" value="1"/>
</dbReference>
<keyword evidence="4" id="KW-0378">Hydrolase</keyword>
<feature type="chain" id="PRO_5034431840" evidence="10">
    <location>
        <begin position="21"/>
        <end position="596"/>
    </location>
</feature>
<dbReference type="GO" id="GO:0008240">
    <property type="term" value="F:tripeptidyl-peptidase activity"/>
    <property type="evidence" value="ECO:0007669"/>
    <property type="project" value="TreeGrafter"/>
</dbReference>
<evidence type="ECO:0000256" key="4">
    <source>
        <dbReference type="ARBA" id="ARBA00022801"/>
    </source>
</evidence>
<keyword evidence="5" id="KW-0720">Serine protease</keyword>
<dbReference type="GO" id="GO:0005576">
    <property type="term" value="C:extracellular region"/>
    <property type="evidence" value="ECO:0007669"/>
    <property type="project" value="UniProtKB-SubCell"/>
</dbReference>
<accession>A0A8H6T145</accession>
<dbReference type="Gene3D" id="3.40.50.200">
    <property type="entry name" value="Peptidase S8/S53 domain"/>
    <property type="match status" value="1"/>
</dbReference>
<feature type="region of interest" description="Disordered" evidence="9">
    <location>
        <begin position="181"/>
        <end position="238"/>
    </location>
</feature>
<dbReference type="InterPro" id="IPR030400">
    <property type="entry name" value="Sedolisin_dom"/>
</dbReference>
<evidence type="ECO:0000313" key="12">
    <source>
        <dbReference type="EMBL" id="KAF7308336.1"/>
    </source>
</evidence>
<protein>
    <submittedName>
        <fullName evidence="12">Family S53 protease</fullName>
    </submittedName>
</protein>
<keyword evidence="2 12" id="KW-0645">Protease</keyword>
<dbReference type="InterPro" id="IPR015366">
    <property type="entry name" value="S53_propep"/>
</dbReference>
<evidence type="ECO:0000256" key="10">
    <source>
        <dbReference type="SAM" id="SignalP"/>
    </source>
</evidence>
<dbReference type="GO" id="GO:0006508">
    <property type="term" value="P:proteolysis"/>
    <property type="evidence" value="ECO:0007669"/>
    <property type="project" value="UniProtKB-KW"/>
</dbReference>
<comment type="cofactor">
    <cofactor evidence="8">
        <name>Ca(2+)</name>
        <dbReference type="ChEBI" id="CHEBI:29108"/>
    </cofactor>
    <text evidence="8">Binds 1 Ca(2+) ion per subunit.</text>
</comment>
<evidence type="ECO:0000256" key="3">
    <source>
        <dbReference type="ARBA" id="ARBA00022723"/>
    </source>
</evidence>
<dbReference type="Pfam" id="PF09286">
    <property type="entry name" value="Pro-kuma_activ"/>
    <property type="match status" value="1"/>
</dbReference>
<dbReference type="InterPro" id="IPR050819">
    <property type="entry name" value="Tripeptidyl-peptidase_I"/>
</dbReference>
<keyword evidence="6 8" id="KW-0106">Calcium</keyword>
<dbReference type="OrthoDB" id="409122at2759"/>
<feature type="binding site" evidence="8">
    <location>
        <position position="575"/>
    </location>
    <ligand>
        <name>Ca(2+)</name>
        <dbReference type="ChEBI" id="CHEBI:29108"/>
    </ligand>
</feature>
<comment type="caution">
    <text evidence="12">The sequence shown here is derived from an EMBL/GenBank/DDBJ whole genome shotgun (WGS) entry which is preliminary data.</text>
</comment>
<dbReference type="PANTHER" id="PTHR14218">
    <property type="entry name" value="PROTEASE S8 TRIPEPTIDYL PEPTIDASE I CLN2"/>
    <property type="match status" value="1"/>
</dbReference>
<comment type="subcellular location">
    <subcellularLocation>
        <location evidence="1">Secreted</location>
        <location evidence="1">Extracellular space</location>
    </subcellularLocation>
</comment>
<sequence length="596" mass="60351">MVATTFLWATAALVATTVSGAPMRARRGYHQQFRRSAPSGFTSLGSAPSSQTLNLKIALTSANAPGLEDALLDVSTPSSANYGKHLTKDQVNAYLAPTPQALEAVTTWLTNNDIATTTRGAGDWLAMNITVAKANALLGASFETFQHSASGSTYARTLSLALPDSVSSFIEHIFPTTEFNSPVSAKPLASLPQGRHHRGGAGGGGAGGGAGAGNGGGNGGGGSGGGGGGASPITDNAAPVTPATLQALYGIPTTPATNANNTIAVAGFDNQFANDDDLSSFLQQFRTDIDPSTTFAVELLDDGQNSQDAADAGTEALDIQYTVGVATGVPITFVSAGEDNQDGDLGGFLDMVNFLEEQDSLPQVFTTSYGENEDELPDALAIKLCTAYAGLGARGTSVLFASGDGAVAGGQAQECTTFLPAFPGTCPYLTSVGSTFTTNGQAPETAASFSSGGFSNIFAIPSYQADAVQTYLGLLGSQNEGLFNSSGRGYPDVAAQGENVQIVVDGQVTPVDGTSCSSPIFASVVSLINDQLATAGKAPLGFLNPFLYANAAALTDITAGNNPGCNTDGFPALKGWDPVTGLGTPNFAALVKAAGL</sequence>
<dbReference type="CDD" id="cd04056">
    <property type="entry name" value="Peptidases_S53"/>
    <property type="match status" value="1"/>
</dbReference>
<dbReference type="InterPro" id="IPR036852">
    <property type="entry name" value="Peptidase_S8/S53_dom_sf"/>
</dbReference>
<dbReference type="SUPFAM" id="SSF54897">
    <property type="entry name" value="Protease propeptides/inhibitors"/>
    <property type="match status" value="1"/>
</dbReference>
<gene>
    <name evidence="12" type="ORF">HMN09_00681900</name>
</gene>
<proteinExistence type="predicted"/>
<evidence type="ECO:0000256" key="5">
    <source>
        <dbReference type="ARBA" id="ARBA00022825"/>
    </source>
</evidence>
<feature type="domain" description="Peptidase S53" evidence="11">
    <location>
        <begin position="239"/>
        <end position="596"/>
    </location>
</feature>